<protein>
    <submittedName>
        <fullName evidence="1">Uncharacterized protein</fullName>
    </submittedName>
</protein>
<dbReference type="Proteomes" id="UP001172101">
    <property type="component" value="Unassembled WGS sequence"/>
</dbReference>
<sequence length="247" mass="27659">MSMFDREKRFLLHEITRYDMERFVQKRIPEHKIPATVRAHIVKEIPKKAEGVFLWVRLVVGFIRDEIADDETTVQARIDDATRRLYTRFKGFIEASTDDGILKFIHLDEDEVDEDEVDEDEVDEDEVDEDLGGHLTTILNLLGPNPPTSDEAPVEKETITAEDMQNTDQATPGSEENSLASEKGISATVGINVFASARIGGRWLSKNGSAEIHADAELHGPPVAGTAHLHFWFSKPLIESSHTALVT</sequence>
<name>A0AA40BHX6_9PEZI</name>
<keyword evidence="2" id="KW-1185">Reference proteome</keyword>
<evidence type="ECO:0000313" key="1">
    <source>
        <dbReference type="EMBL" id="KAK0734532.1"/>
    </source>
</evidence>
<dbReference type="GeneID" id="85331108"/>
<gene>
    <name evidence="1" type="ORF">B0T26DRAFT_867582</name>
</gene>
<accession>A0AA40BHX6</accession>
<dbReference type="EMBL" id="JAUIRO010000001">
    <property type="protein sequence ID" value="KAK0734532.1"/>
    <property type="molecule type" value="Genomic_DNA"/>
</dbReference>
<evidence type="ECO:0000313" key="2">
    <source>
        <dbReference type="Proteomes" id="UP001172101"/>
    </source>
</evidence>
<proteinExistence type="predicted"/>
<organism evidence="1 2">
    <name type="scientific">Lasiosphaeria miniovina</name>
    <dbReference type="NCBI Taxonomy" id="1954250"/>
    <lineage>
        <taxon>Eukaryota</taxon>
        <taxon>Fungi</taxon>
        <taxon>Dikarya</taxon>
        <taxon>Ascomycota</taxon>
        <taxon>Pezizomycotina</taxon>
        <taxon>Sordariomycetes</taxon>
        <taxon>Sordariomycetidae</taxon>
        <taxon>Sordariales</taxon>
        <taxon>Lasiosphaeriaceae</taxon>
        <taxon>Lasiosphaeria</taxon>
    </lineage>
</organism>
<dbReference type="RefSeq" id="XP_060303409.1">
    <property type="nucleotide sequence ID" value="XM_060447838.1"/>
</dbReference>
<dbReference type="AlphaFoldDB" id="A0AA40BHX6"/>
<comment type="caution">
    <text evidence="1">The sequence shown here is derived from an EMBL/GenBank/DDBJ whole genome shotgun (WGS) entry which is preliminary data.</text>
</comment>
<reference evidence="1" key="1">
    <citation type="submission" date="2023-06" db="EMBL/GenBank/DDBJ databases">
        <title>Genome-scale phylogeny and comparative genomics of the fungal order Sordariales.</title>
        <authorList>
            <consortium name="Lawrence Berkeley National Laboratory"/>
            <person name="Hensen N."/>
            <person name="Bonometti L."/>
            <person name="Westerberg I."/>
            <person name="Brannstrom I.O."/>
            <person name="Guillou S."/>
            <person name="Cros-Aarteil S."/>
            <person name="Calhoun S."/>
            <person name="Haridas S."/>
            <person name="Kuo A."/>
            <person name="Mondo S."/>
            <person name="Pangilinan J."/>
            <person name="Riley R."/>
            <person name="LaButti K."/>
            <person name="Andreopoulos B."/>
            <person name="Lipzen A."/>
            <person name="Chen C."/>
            <person name="Yanf M."/>
            <person name="Daum C."/>
            <person name="Ng V."/>
            <person name="Clum A."/>
            <person name="Steindorff A."/>
            <person name="Ohm R."/>
            <person name="Martin F."/>
            <person name="Silar P."/>
            <person name="Natvig D."/>
            <person name="Lalanne C."/>
            <person name="Gautier V."/>
            <person name="Ament-velasquez S.L."/>
            <person name="Kruys A."/>
            <person name="Hutchinson M.I."/>
            <person name="Powell A.J."/>
            <person name="Barry K."/>
            <person name="Miller A.N."/>
            <person name="Grigoriev I.V."/>
            <person name="Debuchy R."/>
            <person name="Gladieux P."/>
            <person name="Thoren M.H."/>
            <person name="Johannesson H."/>
        </authorList>
    </citation>
    <scope>NUCLEOTIDE SEQUENCE</scope>
    <source>
        <strain evidence="1">SMH2392-1A</strain>
    </source>
</reference>